<feature type="compositionally biased region" description="Basic and acidic residues" evidence="8">
    <location>
        <begin position="145"/>
        <end position="175"/>
    </location>
</feature>
<evidence type="ECO:0000256" key="9">
    <source>
        <dbReference type="SAM" id="Phobius"/>
    </source>
</evidence>
<feature type="transmembrane region" description="Helical" evidence="9">
    <location>
        <begin position="44"/>
        <end position="68"/>
    </location>
</feature>
<evidence type="ECO:0000256" key="7">
    <source>
        <dbReference type="ARBA" id="ARBA00023136"/>
    </source>
</evidence>
<feature type="region of interest" description="Disordered" evidence="8">
    <location>
        <begin position="1"/>
        <end position="24"/>
    </location>
</feature>
<accession>A0A068V1B8</accession>
<dbReference type="GO" id="GO:0006865">
    <property type="term" value="P:amino acid transport"/>
    <property type="evidence" value="ECO:0007669"/>
    <property type="project" value="UniProtKB-KW"/>
</dbReference>
<evidence type="ECO:0000256" key="6">
    <source>
        <dbReference type="ARBA" id="ARBA00022989"/>
    </source>
</evidence>
<dbReference type="InterPro" id="IPR040359">
    <property type="entry name" value="GDU"/>
</dbReference>
<dbReference type="Gramene" id="CDP14456">
    <property type="protein sequence ID" value="CDP14456"/>
    <property type="gene ID" value="GSCOC_T00040940001"/>
</dbReference>
<evidence type="ECO:0000256" key="1">
    <source>
        <dbReference type="ARBA" id="ARBA00004167"/>
    </source>
</evidence>
<evidence type="ECO:0000313" key="10">
    <source>
        <dbReference type="EMBL" id="CDP14456.1"/>
    </source>
</evidence>
<protein>
    <recommendedName>
        <fullName evidence="12">Protein GLUTAMINE DUMPER 5-like</fullName>
    </recommendedName>
</protein>
<keyword evidence="4 9" id="KW-0812">Transmembrane</keyword>
<reference evidence="11" key="1">
    <citation type="journal article" date="2014" name="Science">
        <title>The coffee genome provides insight into the convergent evolution of caffeine biosynthesis.</title>
        <authorList>
            <person name="Denoeud F."/>
            <person name="Carretero-Paulet L."/>
            <person name="Dereeper A."/>
            <person name="Droc G."/>
            <person name="Guyot R."/>
            <person name="Pietrella M."/>
            <person name="Zheng C."/>
            <person name="Alberti A."/>
            <person name="Anthony F."/>
            <person name="Aprea G."/>
            <person name="Aury J.M."/>
            <person name="Bento P."/>
            <person name="Bernard M."/>
            <person name="Bocs S."/>
            <person name="Campa C."/>
            <person name="Cenci A."/>
            <person name="Combes M.C."/>
            <person name="Crouzillat D."/>
            <person name="Da Silva C."/>
            <person name="Daddiego L."/>
            <person name="De Bellis F."/>
            <person name="Dussert S."/>
            <person name="Garsmeur O."/>
            <person name="Gayraud T."/>
            <person name="Guignon V."/>
            <person name="Jahn K."/>
            <person name="Jamilloux V."/>
            <person name="Joet T."/>
            <person name="Labadie K."/>
            <person name="Lan T."/>
            <person name="Leclercq J."/>
            <person name="Lepelley M."/>
            <person name="Leroy T."/>
            <person name="Li L.T."/>
            <person name="Librado P."/>
            <person name="Lopez L."/>
            <person name="Munoz A."/>
            <person name="Noel B."/>
            <person name="Pallavicini A."/>
            <person name="Perrotta G."/>
            <person name="Poncet V."/>
            <person name="Pot D."/>
            <person name="Priyono X."/>
            <person name="Rigoreau M."/>
            <person name="Rouard M."/>
            <person name="Rozas J."/>
            <person name="Tranchant-Dubreuil C."/>
            <person name="VanBuren R."/>
            <person name="Zhang Q."/>
            <person name="Andrade A.C."/>
            <person name="Argout X."/>
            <person name="Bertrand B."/>
            <person name="de Kochko A."/>
            <person name="Graziosi G."/>
            <person name="Henry R.J."/>
            <person name="Jayarama X."/>
            <person name="Ming R."/>
            <person name="Nagai C."/>
            <person name="Rounsley S."/>
            <person name="Sankoff D."/>
            <person name="Giuliano G."/>
            <person name="Albert V.A."/>
            <person name="Wincker P."/>
            <person name="Lashermes P."/>
        </authorList>
    </citation>
    <scope>NUCLEOTIDE SEQUENCE [LARGE SCALE GENOMIC DNA]</scope>
    <source>
        <strain evidence="11">cv. DH200-94</strain>
    </source>
</reference>
<evidence type="ECO:0008006" key="12">
    <source>
        <dbReference type="Google" id="ProtNLM"/>
    </source>
</evidence>
<keyword evidence="7 9" id="KW-0472">Membrane</keyword>
<evidence type="ECO:0000313" key="11">
    <source>
        <dbReference type="Proteomes" id="UP000295252"/>
    </source>
</evidence>
<name>A0A068V1B8_COFCA</name>
<comment type="similarity">
    <text evidence="2">Belongs to the GLUTAMINE DUMPER 1 (TC 9.B.60) family.</text>
</comment>
<dbReference type="OMA" id="NEEMIGD"/>
<feature type="region of interest" description="Disordered" evidence="8">
    <location>
        <begin position="76"/>
        <end position="101"/>
    </location>
</feature>
<feature type="region of interest" description="Disordered" evidence="8">
    <location>
        <begin position="145"/>
        <end position="191"/>
    </location>
</feature>
<keyword evidence="5" id="KW-0029">Amino-acid transport</keyword>
<dbReference type="PhylomeDB" id="A0A068V1B8"/>
<feature type="compositionally biased region" description="Low complexity" evidence="8">
    <location>
        <begin position="9"/>
        <end position="24"/>
    </location>
</feature>
<dbReference type="EMBL" id="HG739170">
    <property type="protein sequence ID" value="CDP14456.1"/>
    <property type="molecule type" value="Genomic_DNA"/>
</dbReference>
<evidence type="ECO:0000256" key="4">
    <source>
        <dbReference type="ARBA" id="ARBA00022692"/>
    </source>
</evidence>
<dbReference type="InParanoid" id="A0A068V1B8"/>
<keyword evidence="6 9" id="KW-1133">Transmembrane helix</keyword>
<organism evidence="10 11">
    <name type="scientific">Coffea canephora</name>
    <name type="common">Robusta coffee</name>
    <dbReference type="NCBI Taxonomy" id="49390"/>
    <lineage>
        <taxon>Eukaryota</taxon>
        <taxon>Viridiplantae</taxon>
        <taxon>Streptophyta</taxon>
        <taxon>Embryophyta</taxon>
        <taxon>Tracheophyta</taxon>
        <taxon>Spermatophyta</taxon>
        <taxon>Magnoliopsida</taxon>
        <taxon>eudicotyledons</taxon>
        <taxon>Gunneridae</taxon>
        <taxon>Pentapetalae</taxon>
        <taxon>asterids</taxon>
        <taxon>lamiids</taxon>
        <taxon>Gentianales</taxon>
        <taxon>Rubiaceae</taxon>
        <taxon>Ixoroideae</taxon>
        <taxon>Gardenieae complex</taxon>
        <taxon>Bertiereae - Coffeeae clade</taxon>
        <taxon>Coffeeae</taxon>
        <taxon>Coffea</taxon>
    </lineage>
</organism>
<dbReference type="PANTHER" id="PTHR33228">
    <property type="entry name" value="PROTEIN GLUTAMINE DUMPER 4-RELATED"/>
    <property type="match status" value="1"/>
</dbReference>
<evidence type="ECO:0000256" key="8">
    <source>
        <dbReference type="SAM" id="MobiDB-lite"/>
    </source>
</evidence>
<sequence>MRTLRTLDTTTSKKFTTPSTTTTKPTFSTPAIVQKSLWHSPLPYLFGGLAAMLGLIAFALLLLACSYWRLSSSINNQESSGERDSEEGGDDGKAENAAAGKAMPGFEEKIVVIMAGDVKPTFLATPMSSKASCFGDGFKKNENFGKETEEIVERPKHEVSDHDEQTVRSAEDGNQSRESTAAQESPEENQP</sequence>
<dbReference type="GO" id="GO:0016020">
    <property type="term" value="C:membrane"/>
    <property type="evidence" value="ECO:0007669"/>
    <property type="project" value="UniProtKB-SubCell"/>
</dbReference>
<dbReference type="Proteomes" id="UP000295252">
    <property type="component" value="Chromosome X"/>
</dbReference>
<keyword evidence="3" id="KW-0813">Transport</keyword>
<gene>
    <name evidence="10" type="ORF">GSCOC_T00040940001</name>
</gene>
<dbReference type="AlphaFoldDB" id="A0A068V1B8"/>
<keyword evidence="11" id="KW-1185">Reference proteome</keyword>
<evidence type="ECO:0000256" key="5">
    <source>
        <dbReference type="ARBA" id="ARBA00022970"/>
    </source>
</evidence>
<evidence type="ECO:0000256" key="2">
    <source>
        <dbReference type="ARBA" id="ARBA00009977"/>
    </source>
</evidence>
<evidence type="ECO:0000256" key="3">
    <source>
        <dbReference type="ARBA" id="ARBA00022448"/>
    </source>
</evidence>
<dbReference type="OrthoDB" id="1930784at2759"/>
<dbReference type="STRING" id="49390.A0A068V1B8"/>
<dbReference type="PANTHER" id="PTHR33228:SF77">
    <property type="entry name" value="PROTEIN GLUTAMINE DUMPER 2"/>
    <property type="match status" value="1"/>
</dbReference>
<dbReference type="GO" id="GO:0080143">
    <property type="term" value="P:regulation of amino acid export"/>
    <property type="evidence" value="ECO:0007669"/>
    <property type="project" value="InterPro"/>
</dbReference>
<comment type="subcellular location">
    <subcellularLocation>
        <location evidence="1">Membrane</location>
        <topology evidence="1">Single-pass membrane protein</topology>
    </subcellularLocation>
</comment>
<proteinExistence type="inferred from homology"/>
<dbReference type="FunCoup" id="A0A068V1B8">
    <property type="interactions" value="2"/>
</dbReference>